<evidence type="ECO:0000313" key="2">
    <source>
        <dbReference type="EMBL" id="SEH06946.1"/>
    </source>
</evidence>
<dbReference type="InterPro" id="IPR007048">
    <property type="entry name" value="IraD/Gp25-like"/>
</dbReference>
<dbReference type="InterPro" id="IPR053176">
    <property type="entry name" value="T6SS_TssE1-like"/>
</dbReference>
<dbReference type="PANTHER" id="PTHR38595">
    <property type="entry name" value="CYTOPLASMIC PROTEIN-RELATED"/>
    <property type="match status" value="1"/>
</dbReference>
<dbReference type="AlphaFoldDB" id="A0A1H6FCR3"/>
<dbReference type="PANTHER" id="PTHR38595:SF2">
    <property type="entry name" value="TYPE VI SECRETION SYSTEM BASEPLATE SUBUNIT TSSE"/>
    <property type="match status" value="1"/>
</dbReference>
<reference evidence="2 3" key="1">
    <citation type="submission" date="2016-10" db="EMBL/GenBank/DDBJ databases">
        <authorList>
            <person name="de Groot N.N."/>
        </authorList>
    </citation>
    <scope>NUCLEOTIDE SEQUENCE [LARGE SCALE GENOMIC DNA]</scope>
    <source>
        <strain evidence="2">MBHS1</strain>
    </source>
</reference>
<evidence type="ECO:0000313" key="3">
    <source>
        <dbReference type="Proteomes" id="UP000236724"/>
    </source>
</evidence>
<gene>
    <name evidence="2" type="ORF">MBHS_02812</name>
</gene>
<dbReference type="Pfam" id="PF04965">
    <property type="entry name" value="GPW_gp25"/>
    <property type="match status" value="1"/>
</dbReference>
<dbReference type="InterPro" id="IPR017737">
    <property type="entry name" value="TssE1-like"/>
</dbReference>
<accession>A0A1H6FCR3</accession>
<dbReference type="OrthoDB" id="119583at2"/>
<dbReference type="Proteomes" id="UP000236724">
    <property type="component" value="Unassembled WGS sequence"/>
</dbReference>
<proteinExistence type="predicted"/>
<dbReference type="SUPFAM" id="SSF160719">
    <property type="entry name" value="gpW/gp25-like"/>
    <property type="match status" value="1"/>
</dbReference>
<name>A0A1H6FCR3_9GAMM</name>
<sequence length="162" mass="18702">MKQRRKPGYVRASLLDRLLDDKPEQKTETRLRQAYLREDLLAGLERDLTWLLNTRCPFALAELENRERSVIDYGVPDFGALYTESHEDQQSLARFLEDTIRIYEPRLQNARVFLDYPEGGDHKTLLGQLEAELIINGHTEPLSFPLSIKPHQQSPVTLSLAT</sequence>
<dbReference type="EMBL" id="FMSV02000512">
    <property type="protein sequence ID" value="SEH06946.1"/>
    <property type="molecule type" value="Genomic_DNA"/>
</dbReference>
<dbReference type="RefSeq" id="WP_103920668.1">
    <property type="nucleotide sequence ID" value="NZ_FMSV02000512.1"/>
</dbReference>
<keyword evidence="3" id="KW-1185">Reference proteome</keyword>
<dbReference type="NCBIfam" id="TIGR03357">
    <property type="entry name" value="VI_zyme"/>
    <property type="match status" value="1"/>
</dbReference>
<protein>
    <submittedName>
        <fullName evidence="2">Gene 25-like lysozyme</fullName>
    </submittedName>
</protein>
<feature type="domain" description="IraD/Gp25-like" evidence="1">
    <location>
        <begin position="40"/>
        <end position="135"/>
    </location>
</feature>
<evidence type="ECO:0000259" key="1">
    <source>
        <dbReference type="Pfam" id="PF04965"/>
    </source>
</evidence>
<organism evidence="2 3">
    <name type="scientific">Candidatus Venteria ishoeyi</name>
    <dbReference type="NCBI Taxonomy" id="1899563"/>
    <lineage>
        <taxon>Bacteria</taxon>
        <taxon>Pseudomonadati</taxon>
        <taxon>Pseudomonadota</taxon>
        <taxon>Gammaproteobacteria</taxon>
        <taxon>Thiotrichales</taxon>
        <taxon>Thiotrichaceae</taxon>
        <taxon>Venteria</taxon>
    </lineage>
</organism>